<dbReference type="Proteomes" id="UP000246740">
    <property type="component" value="Unassembled WGS sequence"/>
</dbReference>
<gene>
    <name evidence="2" type="ORF">BCV70DRAFT_199027</name>
</gene>
<protein>
    <submittedName>
        <fullName evidence="2">Uncharacterized protein</fullName>
    </submittedName>
</protein>
<reference evidence="2 3" key="1">
    <citation type="journal article" date="2018" name="Mol. Biol. Evol.">
        <title>Broad Genomic Sampling Reveals a Smut Pathogenic Ancestry of the Fungal Clade Ustilaginomycotina.</title>
        <authorList>
            <person name="Kijpornyongpan T."/>
            <person name="Mondo S.J."/>
            <person name="Barry K."/>
            <person name="Sandor L."/>
            <person name="Lee J."/>
            <person name="Lipzen A."/>
            <person name="Pangilinan J."/>
            <person name="LaButti K."/>
            <person name="Hainaut M."/>
            <person name="Henrissat B."/>
            <person name="Grigoriev I.V."/>
            <person name="Spatafora J.W."/>
            <person name="Aime M.C."/>
        </authorList>
    </citation>
    <scope>NUCLEOTIDE SEQUENCE [LARGE SCALE GENOMIC DNA]</scope>
    <source>
        <strain evidence="2 3">MCA 3645</strain>
    </source>
</reference>
<proteinExistence type="predicted"/>
<keyword evidence="3" id="KW-1185">Reference proteome</keyword>
<feature type="region of interest" description="Disordered" evidence="1">
    <location>
        <begin position="1"/>
        <end position="24"/>
    </location>
</feature>
<evidence type="ECO:0000256" key="1">
    <source>
        <dbReference type="SAM" id="MobiDB-lite"/>
    </source>
</evidence>
<feature type="compositionally biased region" description="Basic and acidic residues" evidence="1">
    <location>
        <begin position="37"/>
        <end position="47"/>
    </location>
</feature>
<organism evidence="2 3">
    <name type="scientific">Testicularia cyperi</name>
    <dbReference type="NCBI Taxonomy" id="1882483"/>
    <lineage>
        <taxon>Eukaryota</taxon>
        <taxon>Fungi</taxon>
        <taxon>Dikarya</taxon>
        <taxon>Basidiomycota</taxon>
        <taxon>Ustilaginomycotina</taxon>
        <taxon>Ustilaginomycetes</taxon>
        <taxon>Ustilaginales</taxon>
        <taxon>Anthracoideaceae</taxon>
        <taxon>Testicularia</taxon>
    </lineage>
</organism>
<accession>A0A317XTD2</accession>
<dbReference type="InParanoid" id="A0A317XTD2"/>
<sequence length="61" mass="6820">MAAPRQGPRSAHAPRGDTRPFFDTHHRVTFCLLNERTGTKDPERDRCNQPSKKAGASGQCR</sequence>
<evidence type="ECO:0000313" key="3">
    <source>
        <dbReference type="Proteomes" id="UP000246740"/>
    </source>
</evidence>
<dbReference type="EMBL" id="KZ819190">
    <property type="protein sequence ID" value="PWZ01594.1"/>
    <property type="molecule type" value="Genomic_DNA"/>
</dbReference>
<name>A0A317XTD2_9BASI</name>
<evidence type="ECO:0000313" key="2">
    <source>
        <dbReference type="EMBL" id="PWZ01594.1"/>
    </source>
</evidence>
<feature type="region of interest" description="Disordered" evidence="1">
    <location>
        <begin position="36"/>
        <end position="61"/>
    </location>
</feature>
<dbReference type="AlphaFoldDB" id="A0A317XTD2"/>
<feature type="compositionally biased region" description="Basic and acidic residues" evidence="1">
    <location>
        <begin position="14"/>
        <end position="24"/>
    </location>
</feature>